<feature type="compositionally biased region" description="Low complexity" evidence="1">
    <location>
        <begin position="94"/>
        <end position="105"/>
    </location>
</feature>
<dbReference type="InterPro" id="IPR051718">
    <property type="entry name" value="ARF_GTPase-activating"/>
</dbReference>
<gene>
    <name evidence="3" type="ORF">BGZ80_007074</name>
</gene>
<dbReference type="InterPro" id="IPR037278">
    <property type="entry name" value="ARFGAP/RecO"/>
</dbReference>
<dbReference type="GO" id="GO:0005737">
    <property type="term" value="C:cytoplasm"/>
    <property type="evidence" value="ECO:0007669"/>
    <property type="project" value="TreeGrafter"/>
</dbReference>
<comment type="caution">
    <text evidence="3">The sequence shown here is derived from an EMBL/GenBank/DDBJ whole genome shotgun (WGS) entry which is preliminary data.</text>
</comment>
<feature type="compositionally biased region" description="Polar residues" evidence="1">
    <location>
        <begin position="353"/>
        <end position="375"/>
    </location>
</feature>
<feature type="domain" description="Arf-GAP" evidence="2">
    <location>
        <begin position="1"/>
        <end position="61"/>
    </location>
</feature>
<organism evidence="3 4">
    <name type="scientific">Entomortierella chlamydospora</name>
    <dbReference type="NCBI Taxonomy" id="101097"/>
    <lineage>
        <taxon>Eukaryota</taxon>
        <taxon>Fungi</taxon>
        <taxon>Fungi incertae sedis</taxon>
        <taxon>Mucoromycota</taxon>
        <taxon>Mortierellomycotina</taxon>
        <taxon>Mortierellomycetes</taxon>
        <taxon>Mortierellales</taxon>
        <taxon>Mortierellaceae</taxon>
        <taxon>Entomortierella</taxon>
    </lineage>
</organism>
<dbReference type="AlphaFoldDB" id="A0A9P6MZ28"/>
<sequence length="375" mass="39474">KSVDLDSWTVEQVENMIKWGNEKVNMYWEARLPANSIPNESTSGIDPWIRSKYEHKQFSRKSSLPDPSELGPIDEAILMELYGKSDSHLKPNRSAASSGSFSGAALTPPPSNPARPSFPKKPASSSLQGADLFSIGQQPSPSKAAAAQVDFFGLNDPVPTQAAQVQSTKAATNTSSQDLFSITPATATAPASAAPTNNQAAASKPANTDWKNSIMSLYGNQPSAPKPNPGGFNMGQSSAPFGQLQGMDAFGFGQAPIQQQQQQQQQQYNPWGNDDAFGAMQQAGASTSNSSFDAFGSNFSSNNNNGFGTGSNSFGTPVSAPGFMQANGGQINGVNNGVPQGGDFFNLIAGATRSPTTSTPQNSNKSNSFSDLKWN</sequence>
<evidence type="ECO:0000259" key="2">
    <source>
        <dbReference type="Pfam" id="PF01412"/>
    </source>
</evidence>
<proteinExistence type="predicted"/>
<dbReference type="InterPro" id="IPR038508">
    <property type="entry name" value="ArfGAP_dom_sf"/>
</dbReference>
<evidence type="ECO:0000313" key="3">
    <source>
        <dbReference type="EMBL" id="KAG0018519.1"/>
    </source>
</evidence>
<dbReference type="GO" id="GO:0005096">
    <property type="term" value="F:GTPase activator activity"/>
    <property type="evidence" value="ECO:0007669"/>
    <property type="project" value="InterPro"/>
</dbReference>
<reference evidence="3" key="1">
    <citation type="journal article" date="2020" name="Fungal Divers.">
        <title>Resolving the Mortierellaceae phylogeny through synthesis of multi-gene phylogenetics and phylogenomics.</title>
        <authorList>
            <person name="Vandepol N."/>
            <person name="Liber J."/>
            <person name="Desiro A."/>
            <person name="Na H."/>
            <person name="Kennedy M."/>
            <person name="Barry K."/>
            <person name="Grigoriev I.V."/>
            <person name="Miller A.N."/>
            <person name="O'Donnell K."/>
            <person name="Stajich J.E."/>
            <person name="Bonito G."/>
        </authorList>
    </citation>
    <scope>NUCLEOTIDE SEQUENCE</scope>
    <source>
        <strain evidence="3">NRRL 2769</strain>
    </source>
</reference>
<keyword evidence="4" id="KW-1185">Reference proteome</keyword>
<dbReference type="PANTHER" id="PTHR45705:SF1">
    <property type="entry name" value="FI20236P1"/>
    <property type="match status" value="1"/>
</dbReference>
<protein>
    <recommendedName>
        <fullName evidence="2">Arf-GAP domain-containing protein</fullName>
    </recommendedName>
</protein>
<feature type="region of interest" description="Disordered" evidence="1">
    <location>
        <begin position="350"/>
        <end position="375"/>
    </location>
</feature>
<evidence type="ECO:0000256" key="1">
    <source>
        <dbReference type="SAM" id="MobiDB-lite"/>
    </source>
</evidence>
<dbReference type="SUPFAM" id="SSF57863">
    <property type="entry name" value="ArfGap/RecO-like zinc finger"/>
    <property type="match status" value="1"/>
</dbReference>
<dbReference type="InterPro" id="IPR001164">
    <property type="entry name" value="ArfGAP_dom"/>
</dbReference>
<dbReference type="PANTHER" id="PTHR45705">
    <property type="entry name" value="FI20236P1"/>
    <property type="match status" value="1"/>
</dbReference>
<feature type="region of interest" description="Disordered" evidence="1">
    <location>
        <begin position="219"/>
        <end position="240"/>
    </location>
</feature>
<dbReference type="Pfam" id="PF01412">
    <property type="entry name" value="ArfGap"/>
    <property type="match status" value="1"/>
</dbReference>
<dbReference type="Gene3D" id="1.10.220.150">
    <property type="entry name" value="Arf GTPase activating protein"/>
    <property type="match status" value="1"/>
</dbReference>
<accession>A0A9P6MZ28</accession>
<feature type="region of interest" description="Disordered" evidence="1">
    <location>
        <begin position="89"/>
        <end position="127"/>
    </location>
</feature>
<evidence type="ECO:0000313" key="4">
    <source>
        <dbReference type="Proteomes" id="UP000703661"/>
    </source>
</evidence>
<name>A0A9P6MZ28_9FUNG</name>
<dbReference type="EMBL" id="JAAAID010000356">
    <property type="protein sequence ID" value="KAG0018519.1"/>
    <property type="molecule type" value="Genomic_DNA"/>
</dbReference>
<dbReference type="Proteomes" id="UP000703661">
    <property type="component" value="Unassembled WGS sequence"/>
</dbReference>
<feature type="non-terminal residue" evidence="3">
    <location>
        <position position="375"/>
    </location>
</feature>